<dbReference type="EC" id="3.1.3.48" evidence="2"/>
<feature type="domain" description="Tyrosine-protein phosphatase" evidence="9">
    <location>
        <begin position="327"/>
        <end position="506"/>
    </location>
</feature>
<dbReference type="InterPro" id="IPR016130">
    <property type="entry name" value="Tyr_Pase_AS"/>
</dbReference>
<keyword evidence="5" id="KW-0378">Hydrolase</keyword>
<dbReference type="Pfam" id="PF00102">
    <property type="entry name" value="Y_phosphatase"/>
    <property type="match status" value="1"/>
</dbReference>
<dbReference type="GO" id="GO:0005096">
    <property type="term" value="F:GTPase activator activity"/>
    <property type="evidence" value="ECO:0007669"/>
    <property type="project" value="UniProtKB-KW"/>
</dbReference>
<dbReference type="InterPro" id="IPR037168">
    <property type="entry name" value="YopE_GAP_dom_sf"/>
</dbReference>
<feature type="domain" description="Tyrosine specific protein phosphatases" evidence="10">
    <location>
        <begin position="464"/>
        <end position="540"/>
    </location>
</feature>
<dbReference type="SUPFAM" id="SSF56568">
    <property type="entry name" value="Non-globular alpha+beta subunits of globular proteins"/>
    <property type="match status" value="1"/>
</dbReference>
<keyword evidence="7" id="KW-0843">Virulence</keyword>
<accession>A0A3R0QWA7</accession>
<dbReference type="Gene3D" id="1.20.120.260">
    <property type="entry name" value="Virulence factor YopE uncharacterised domain"/>
    <property type="match status" value="1"/>
</dbReference>
<dbReference type="Proteomes" id="UP000839535">
    <property type="component" value="Unassembled WGS sequence"/>
</dbReference>
<dbReference type="SMART" id="SM00404">
    <property type="entry name" value="PTPc_motif"/>
    <property type="match status" value="1"/>
</dbReference>
<evidence type="ECO:0000256" key="3">
    <source>
        <dbReference type="ARBA" id="ARBA00022468"/>
    </source>
</evidence>
<dbReference type="Pfam" id="PF09119">
    <property type="entry name" value="SicP-binding"/>
    <property type="match status" value="1"/>
</dbReference>
<dbReference type="PROSITE" id="PS00383">
    <property type="entry name" value="TYR_PHOSPHATASE_1"/>
    <property type="match status" value="1"/>
</dbReference>
<evidence type="ECO:0000256" key="4">
    <source>
        <dbReference type="ARBA" id="ARBA00022525"/>
    </source>
</evidence>
<dbReference type="InterPro" id="IPR003595">
    <property type="entry name" value="Tyr_Pase_cat"/>
</dbReference>
<evidence type="ECO:0000259" key="10">
    <source>
        <dbReference type="PROSITE" id="PS50056"/>
    </source>
</evidence>
<dbReference type="PROSITE" id="PS50055">
    <property type="entry name" value="TYR_PHOSPHATASE_PTP"/>
    <property type="match status" value="1"/>
</dbReference>
<organism evidence="11">
    <name type="scientific">Salmonella enteritidis</name>
    <dbReference type="NCBI Taxonomy" id="149539"/>
    <lineage>
        <taxon>Bacteria</taxon>
        <taxon>Pseudomonadati</taxon>
        <taxon>Pseudomonadota</taxon>
        <taxon>Gammaproteobacteria</taxon>
        <taxon>Enterobacterales</taxon>
        <taxon>Enterobacteriaceae</taxon>
        <taxon>Salmonella</taxon>
    </lineage>
</organism>
<name>A0A3R0QWA7_SALEN</name>
<dbReference type="InterPro" id="IPR011070">
    <property type="entry name" value="Globular_prot_asu/bsu"/>
</dbReference>
<sequence length="556" mass="61232">MSRKRSKTGCKNTLKYEERKLNNLTLSSFSKSGVPSDARLYIAKEHTNKAYVAPEKFSSKVLTWLGKMPLFKNTEVVQKHTENTRIQDRKTLQVFIQALTEKYGETAVNDALLMSRINMNKPLTQRLAEQITECVKAADEGFINLIKNKDNVGIMNSALVIKGGETKVTEQNGDVGAEMKQHLLDIALNGLKSAIPQLEQMDGNKLRENFQEMASGSGTLRSLMTNLRNLNKIPEAKQLNDYAVTLTNIQVGVARFSQWGTSGGEVEKWIGKASSQELTQAAKKIQAITNELKNVTTELENIKAGAPMPQMLSGPTLGLARFAVSSIPINQQTQVKLNDGTPVPVNTLTFAGKPVALASSYPKSTPAALEAHMKTLLEKECSCLVVLTPEEQIQASQLPAYFRGMHTFGEVHTSSQKVNSGNQEGTIDRYNMQLSWGEKQYTLPVLHVKNWSDHQPLPSAAQLEYLADSVKNIANQNGAPGRSTSDNHLPMIHCLGGVGRTGTMAAALVLKDNPHSNLEQVRSDFRDSRNNRMLEDASQFVQLKAMQAQLLTNTAI</sequence>
<dbReference type="EMBL" id="RTTD01000025">
    <property type="protein sequence ID" value="MJY19365.1"/>
    <property type="molecule type" value="Genomic_DNA"/>
</dbReference>
<comment type="subcellular location">
    <subcellularLocation>
        <location evidence="1">Secreted</location>
    </subcellularLocation>
</comment>
<dbReference type="InterPro" id="IPR000242">
    <property type="entry name" value="PTP_cat"/>
</dbReference>
<keyword evidence="6" id="KW-0904">Protein phosphatase</keyword>
<evidence type="ECO:0000313" key="11">
    <source>
        <dbReference type="EMBL" id="MJY19365.1"/>
    </source>
</evidence>
<protein>
    <recommendedName>
        <fullName evidence="2">protein-tyrosine-phosphatase</fullName>
        <ecNumber evidence="2">3.1.3.48</ecNumber>
    </recommendedName>
</protein>
<dbReference type="PRINTS" id="PR01371">
    <property type="entry name" value="BACYPHPHTASE"/>
</dbReference>
<dbReference type="SMART" id="SM00194">
    <property type="entry name" value="PTPc"/>
    <property type="match status" value="1"/>
</dbReference>
<dbReference type="InterPro" id="IPR044899">
    <property type="entry name" value="SptP_N_sf"/>
</dbReference>
<dbReference type="AlphaFoldDB" id="A0A3R0QWA7"/>
<dbReference type="CDD" id="cd00219">
    <property type="entry name" value="ToxGAP"/>
    <property type="match status" value="1"/>
</dbReference>
<dbReference type="SUPFAM" id="SSF52799">
    <property type="entry name" value="(Phosphotyrosine protein) phosphatases II"/>
    <property type="match status" value="1"/>
</dbReference>
<comment type="caution">
    <text evidence="11">The sequence shown here is derived from an EMBL/GenBank/DDBJ whole genome shotgun (WGS) entry which is preliminary data.</text>
</comment>
<dbReference type="InterPro" id="IPR003546">
    <property type="entry name" value="Tyr_Pase_SptP/YopH"/>
</dbReference>
<dbReference type="InterPro" id="IPR015203">
    <property type="entry name" value="SptP_N"/>
</dbReference>
<evidence type="ECO:0000256" key="8">
    <source>
        <dbReference type="SAM" id="Coils"/>
    </source>
</evidence>
<feature type="coiled-coil region" evidence="8">
    <location>
        <begin position="278"/>
        <end position="305"/>
    </location>
</feature>
<reference evidence="11" key="1">
    <citation type="submission" date="2018-07" db="EMBL/GenBank/DDBJ databases">
        <authorList>
            <consortium name="GenomeTrakr network: Whole genome sequencing for foodborne pathogen traceback"/>
        </authorList>
    </citation>
    <scope>NUCLEOTIDE SEQUENCE [LARGE SCALE GENOMIC DNA]</scope>
    <source>
        <strain evidence="11">NC_WHO_S053</strain>
    </source>
</reference>
<dbReference type="GO" id="GO:0005615">
    <property type="term" value="C:extracellular space"/>
    <property type="evidence" value="ECO:0007669"/>
    <property type="project" value="InterPro"/>
</dbReference>
<evidence type="ECO:0000256" key="5">
    <source>
        <dbReference type="ARBA" id="ARBA00022801"/>
    </source>
</evidence>
<dbReference type="PROSITE" id="PS50056">
    <property type="entry name" value="TYR_PHOSPHATASE_2"/>
    <property type="match status" value="1"/>
</dbReference>
<evidence type="ECO:0000256" key="1">
    <source>
        <dbReference type="ARBA" id="ARBA00004613"/>
    </source>
</evidence>
<keyword evidence="4" id="KW-0964">Secreted</keyword>
<dbReference type="SUPFAM" id="SSF47233">
    <property type="entry name" value="Bacterial GAP domain"/>
    <property type="match status" value="1"/>
</dbReference>
<dbReference type="GO" id="GO:0004725">
    <property type="term" value="F:protein tyrosine phosphatase activity"/>
    <property type="evidence" value="ECO:0007669"/>
    <property type="project" value="UniProtKB-EC"/>
</dbReference>
<dbReference type="Gene3D" id="4.10.1330.10">
    <property type="entry name" value="non globular Virulence effector SptP domain"/>
    <property type="match status" value="1"/>
</dbReference>
<proteinExistence type="predicted"/>
<keyword evidence="8" id="KW-0175">Coiled coil</keyword>
<evidence type="ECO:0000256" key="2">
    <source>
        <dbReference type="ARBA" id="ARBA00013064"/>
    </source>
</evidence>
<dbReference type="Gene3D" id="3.90.190.10">
    <property type="entry name" value="Protein tyrosine phosphatase superfamily"/>
    <property type="match status" value="1"/>
</dbReference>
<evidence type="ECO:0000256" key="6">
    <source>
        <dbReference type="ARBA" id="ARBA00022912"/>
    </source>
</evidence>
<evidence type="ECO:0000259" key="9">
    <source>
        <dbReference type="PROSITE" id="PS50055"/>
    </source>
</evidence>
<dbReference type="InterPro" id="IPR029021">
    <property type="entry name" value="Prot-tyrosine_phosphatase-like"/>
</dbReference>
<dbReference type="Pfam" id="PF03545">
    <property type="entry name" value="YopE"/>
    <property type="match status" value="1"/>
</dbReference>
<keyword evidence="3" id="KW-0343">GTPase activation</keyword>
<dbReference type="InterPro" id="IPR000387">
    <property type="entry name" value="Tyr_Pase_dom"/>
</dbReference>
<dbReference type="InterPro" id="IPR014773">
    <property type="entry name" value="YopE_GAP_dom"/>
</dbReference>
<gene>
    <name evidence="11" type="ORF">DTI44_13425</name>
</gene>
<evidence type="ECO:0000256" key="7">
    <source>
        <dbReference type="ARBA" id="ARBA00023026"/>
    </source>
</evidence>